<sequence length="167" mass="19255">TPTPETSKPVYFWRPNDGNGYLGQWFWSPFTIDGETYATAEMWMMVQKARLFKDEDVARNMLATTDPKQHKALGRQVDNFDGKVWDEQKLKIVEDGNYHKFTASEDAENLRKMLLATGDRELVEASPLDRIWGVGFGEKNAGQSRQWWGQNLLGKALTNVRARLREE</sequence>
<dbReference type="NCBIfam" id="TIGR02464">
    <property type="entry name" value="ribofla_fusion"/>
    <property type="match status" value="1"/>
</dbReference>
<feature type="non-terminal residue" evidence="2">
    <location>
        <position position="1"/>
    </location>
</feature>
<protein>
    <submittedName>
        <fullName evidence="2">DUF1768-domain-containing protein</fullName>
    </submittedName>
</protein>
<name>A0A9P4LRC3_9PLEO</name>
<keyword evidence="3" id="KW-1185">Reference proteome</keyword>
<dbReference type="Proteomes" id="UP000799777">
    <property type="component" value="Unassembled WGS sequence"/>
</dbReference>
<accession>A0A9P4LRC3</accession>
<reference evidence="2" key="1">
    <citation type="journal article" date="2020" name="Stud. Mycol.">
        <title>101 Dothideomycetes genomes: a test case for predicting lifestyles and emergence of pathogens.</title>
        <authorList>
            <person name="Haridas S."/>
            <person name="Albert R."/>
            <person name="Binder M."/>
            <person name="Bloem J."/>
            <person name="Labutti K."/>
            <person name="Salamov A."/>
            <person name="Andreopoulos B."/>
            <person name="Baker S."/>
            <person name="Barry K."/>
            <person name="Bills G."/>
            <person name="Bluhm B."/>
            <person name="Cannon C."/>
            <person name="Castanera R."/>
            <person name="Culley D."/>
            <person name="Daum C."/>
            <person name="Ezra D."/>
            <person name="Gonzalez J."/>
            <person name="Henrissat B."/>
            <person name="Kuo A."/>
            <person name="Liang C."/>
            <person name="Lipzen A."/>
            <person name="Lutzoni F."/>
            <person name="Magnuson J."/>
            <person name="Mondo S."/>
            <person name="Nolan M."/>
            <person name="Ohm R."/>
            <person name="Pangilinan J."/>
            <person name="Park H.-J."/>
            <person name="Ramirez L."/>
            <person name="Alfaro M."/>
            <person name="Sun H."/>
            <person name="Tritt A."/>
            <person name="Yoshinaga Y."/>
            <person name="Zwiers L.-H."/>
            <person name="Turgeon B."/>
            <person name="Goodwin S."/>
            <person name="Spatafora J."/>
            <person name="Crous P."/>
            <person name="Grigoriev I."/>
        </authorList>
    </citation>
    <scope>NUCLEOTIDE SEQUENCE</scope>
    <source>
        <strain evidence="2">CBS 110217</strain>
    </source>
</reference>
<evidence type="ECO:0000313" key="3">
    <source>
        <dbReference type="Proteomes" id="UP000799777"/>
    </source>
</evidence>
<dbReference type="InterPro" id="IPR037238">
    <property type="entry name" value="YbiA-like_sf"/>
</dbReference>
<feature type="non-terminal residue" evidence="2">
    <location>
        <position position="167"/>
    </location>
</feature>
<dbReference type="AlphaFoldDB" id="A0A9P4LRC3"/>
<dbReference type="InterPro" id="IPR012816">
    <property type="entry name" value="NADAR"/>
</dbReference>
<dbReference type="EMBL" id="ML978165">
    <property type="protein sequence ID" value="KAF2033602.1"/>
    <property type="molecule type" value="Genomic_DNA"/>
</dbReference>
<evidence type="ECO:0000313" key="2">
    <source>
        <dbReference type="EMBL" id="KAF2033602.1"/>
    </source>
</evidence>
<comment type="caution">
    <text evidence="2">The sequence shown here is derived from an EMBL/GenBank/DDBJ whole genome shotgun (WGS) entry which is preliminary data.</text>
</comment>
<gene>
    <name evidence="2" type="ORF">EK21DRAFT_34800</name>
</gene>
<dbReference type="Gene3D" id="1.10.357.40">
    <property type="entry name" value="YbiA-like"/>
    <property type="match status" value="1"/>
</dbReference>
<dbReference type="SUPFAM" id="SSF143990">
    <property type="entry name" value="YbiA-like"/>
    <property type="match status" value="1"/>
</dbReference>
<organism evidence="2 3">
    <name type="scientific">Setomelanomma holmii</name>
    <dbReference type="NCBI Taxonomy" id="210430"/>
    <lineage>
        <taxon>Eukaryota</taxon>
        <taxon>Fungi</taxon>
        <taxon>Dikarya</taxon>
        <taxon>Ascomycota</taxon>
        <taxon>Pezizomycotina</taxon>
        <taxon>Dothideomycetes</taxon>
        <taxon>Pleosporomycetidae</taxon>
        <taxon>Pleosporales</taxon>
        <taxon>Pleosporineae</taxon>
        <taxon>Phaeosphaeriaceae</taxon>
        <taxon>Setomelanomma</taxon>
    </lineage>
</organism>
<dbReference type="OrthoDB" id="206452at2759"/>
<feature type="domain" description="NADAR" evidence="1">
    <location>
        <begin position="11"/>
        <end position="165"/>
    </location>
</feature>
<dbReference type="CDD" id="cd15457">
    <property type="entry name" value="NADAR"/>
    <property type="match status" value="1"/>
</dbReference>
<evidence type="ECO:0000259" key="1">
    <source>
        <dbReference type="Pfam" id="PF08719"/>
    </source>
</evidence>
<dbReference type="Pfam" id="PF08719">
    <property type="entry name" value="NADAR"/>
    <property type="match status" value="1"/>
</dbReference>
<proteinExistence type="predicted"/>